<dbReference type="PANTHER" id="PTHR47926">
    <property type="entry name" value="PENTATRICOPEPTIDE REPEAT-CONTAINING PROTEIN"/>
    <property type="match status" value="1"/>
</dbReference>
<name>A0A8T2R3Q7_CERRI</name>
<sequence>MGSHSLASWRFTLGWSMEEILNVLDACRKRKVLEQTMDLLVFICSIGLDTHQVVGNNLVSMMIEVGCLYDAQHLFDRLPLQSERAWTSLITGYLEAKMPQHVITLYSRVQVDPSVHPSGQMYIVLLKACSMLGDMNRTLVIHTEIMRMNSIRKDPFVGSALIDMYSKIGMLDTAHDVLKELAVRDVVSWTALIAGYANYGFCEEAVGCLKAMQQEGICANSTTFVCCIKACRSAGFMHQGQETHAEIERLGLPGNGVVLGTSLVDMYCRHGLLHIAQEIFNNLHFRNSVAWTTLIVGHTECGNNLEALKCYEQMLAEGIVADNVALICTMKACSSVKDISKGEEIHAEVERRGLIEDPSTGNVLIDMYVRFGFLQKAQEVFDRLQFRSIVSWTTLLAGYTEQSDSDNIYKLLECMQLEEISRDSVALICSLQACCIIGATSIAQEVHSEIERKGLLEKELLVGNTLIDMYSKCGSISRAHEVFTKLPMRDVVSWTSLIEGYAQVGESEDVCRMYEEMLRDAVEPDPVTFIIILGACGRKGLYKTSELYFESMSKCHGILPSLPHHIRMVGVFCRAGNLEKALAIVQKMPSHPNSVVWHIVLDACEKWGTLGLGVHAFQNALHLDAEDAGAYLLMSHIIANSPADSWV</sequence>
<dbReference type="Gene3D" id="1.25.40.10">
    <property type="entry name" value="Tetratricopeptide repeat domain"/>
    <property type="match status" value="4"/>
</dbReference>
<dbReference type="EMBL" id="CM035435">
    <property type="protein sequence ID" value="KAH7290956.1"/>
    <property type="molecule type" value="Genomic_DNA"/>
</dbReference>
<keyword evidence="1" id="KW-0677">Repeat</keyword>
<proteinExistence type="predicted"/>
<organism evidence="3 4">
    <name type="scientific">Ceratopteris richardii</name>
    <name type="common">Triangle waterfern</name>
    <dbReference type="NCBI Taxonomy" id="49495"/>
    <lineage>
        <taxon>Eukaryota</taxon>
        <taxon>Viridiplantae</taxon>
        <taxon>Streptophyta</taxon>
        <taxon>Embryophyta</taxon>
        <taxon>Tracheophyta</taxon>
        <taxon>Polypodiopsida</taxon>
        <taxon>Polypodiidae</taxon>
        <taxon>Polypodiales</taxon>
        <taxon>Pteridineae</taxon>
        <taxon>Pteridaceae</taxon>
        <taxon>Parkerioideae</taxon>
        <taxon>Ceratopteris</taxon>
    </lineage>
</organism>
<evidence type="ECO:0008006" key="5">
    <source>
        <dbReference type="Google" id="ProtNLM"/>
    </source>
</evidence>
<dbReference type="GO" id="GO:0003723">
    <property type="term" value="F:RNA binding"/>
    <property type="evidence" value="ECO:0007669"/>
    <property type="project" value="InterPro"/>
</dbReference>
<feature type="repeat" description="PPR" evidence="2">
    <location>
        <begin position="185"/>
        <end position="219"/>
    </location>
</feature>
<protein>
    <recommendedName>
        <fullName evidence="5">Pentatricopeptide repeat-containing protein</fullName>
    </recommendedName>
</protein>
<keyword evidence="4" id="KW-1185">Reference proteome</keyword>
<feature type="repeat" description="PPR" evidence="2">
    <location>
        <begin position="287"/>
        <end position="321"/>
    </location>
</feature>
<dbReference type="NCBIfam" id="TIGR00756">
    <property type="entry name" value="PPR"/>
    <property type="match status" value="3"/>
</dbReference>
<dbReference type="InterPro" id="IPR002885">
    <property type="entry name" value="PPR_rpt"/>
</dbReference>
<dbReference type="EMBL" id="CM035435">
    <property type="protein sequence ID" value="KAH7290957.1"/>
    <property type="molecule type" value="Genomic_DNA"/>
</dbReference>
<dbReference type="EMBL" id="CM035435">
    <property type="protein sequence ID" value="KAH7290959.1"/>
    <property type="molecule type" value="Genomic_DNA"/>
</dbReference>
<dbReference type="InterPro" id="IPR046960">
    <property type="entry name" value="PPR_At4g14850-like_plant"/>
</dbReference>
<dbReference type="InterPro" id="IPR011990">
    <property type="entry name" value="TPR-like_helical_dom_sf"/>
</dbReference>
<feature type="repeat" description="PPR" evidence="2">
    <location>
        <begin position="490"/>
        <end position="524"/>
    </location>
</feature>
<dbReference type="PROSITE" id="PS51375">
    <property type="entry name" value="PPR"/>
    <property type="match status" value="4"/>
</dbReference>
<accession>A0A8T2R3Q7</accession>
<reference evidence="3" key="1">
    <citation type="submission" date="2021-08" db="EMBL/GenBank/DDBJ databases">
        <title>WGS assembly of Ceratopteris richardii.</title>
        <authorList>
            <person name="Marchant D.B."/>
            <person name="Chen G."/>
            <person name="Jenkins J."/>
            <person name="Shu S."/>
            <person name="Leebens-Mack J."/>
            <person name="Grimwood J."/>
            <person name="Schmutz J."/>
            <person name="Soltis P."/>
            <person name="Soltis D."/>
            <person name="Chen Z.-H."/>
        </authorList>
    </citation>
    <scope>NUCLEOTIDE SEQUENCE</scope>
    <source>
        <strain evidence="3">Whitten #5841</strain>
        <tissue evidence="3">Leaf</tissue>
    </source>
</reference>
<gene>
    <name evidence="3" type="ORF">KP509_30G071100</name>
</gene>
<evidence type="ECO:0000256" key="2">
    <source>
        <dbReference type="PROSITE-ProRule" id="PRU00708"/>
    </source>
</evidence>
<dbReference type="Proteomes" id="UP000825935">
    <property type="component" value="Chromosome 30"/>
</dbReference>
<dbReference type="EMBL" id="CM035435">
    <property type="protein sequence ID" value="KAH7290955.1"/>
    <property type="molecule type" value="Genomic_DNA"/>
</dbReference>
<evidence type="ECO:0000313" key="3">
    <source>
        <dbReference type="EMBL" id="KAH7290956.1"/>
    </source>
</evidence>
<dbReference type="FunFam" id="1.25.40.10:FF:000158">
    <property type="entry name" value="pentatricopeptide repeat-containing protein At2g33680"/>
    <property type="match status" value="1"/>
</dbReference>
<dbReference type="Pfam" id="PF01535">
    <property type="entry name" value="PPR"/>
    <property type="match status" value="8"/>
</dbReference>
<dbReference type="GO" id="GO:0048731">
    <property type="term" value="P:system development"/>
    <property type="evidence" value="ECO:0007669"/>
    <property type="project" value="UniProtKB-ARBA"/>
</dbReference>
<dbReference type="OrthoDB" id="1890277at2759"/>
<dbReference type="GO" id="GO:0009451">
    <property type="term" value="P:RNA modification"/>
    <property type="evidence" value="ECO:0007669"/>
    <property type="project" value="InterPro"/>
</dbReference>
<feature type="repeat" description="PPR" evidence="2">
    <location>
        <begin position="357"/>
        <end position="391"/>
    </location>
</feature>
<comment type="caution">
    <text evidence="3">The sequence shown here is derived from an EMBL/GenBank/DDBJ whole genome shotgun (WGS) entry which is preliminary data.</text>
</comment>
<evidence type="ECO:0000256" key="1">
    <source>
        <dbReference type="ARBA" id="ARBA00022737"/>
    </source>
</evidence>
<evidence type="ECO:0000313" key="4">
    <source>
        <dbReference type="Proteomes" id="UP000825935"/>
    </source>
</evidence>
<dbReference type="Pfam" id="PF13041">
    <property type="entry name" value="PPR_2"/>
    <property type="match status" value="2"/>
</dbReference>
<dbReference type="AlphaFoldDB" id="A0A8T2R3Q7"/>